<evidence type="ECO:0000313" key="3">
    <source>
        <dbReference type="Proteomes" id="UP000028045"/>
    </source>
</evidence>
<evidence type="ECO:0000256" key="1">
    <source>
        <dbReference type="SAM" id="MobiDB-lite"/>
    </source>
</evidence>
<evidence type="ECO:0008006" key="4">
    <source>
        <dbReference type="Google" id="ProtNLM"/>
    </source>
</evidence>
<organism evidence="2 3">
    <name type="scientific">Stachybotrys chartarum (strain CBS 109288 / IBT 7711)</name>
    <name type="common">Toxic black mold</name>
    <name type="synonym">Stilbospora chartarum</name>
    <dbReference type="NCBI Taxonomy" id="1280523"/>
    <lineage>
        <taxon>Eukaryota</taxon>
        <taxon>Fungi</taxon>
        <taxon>Dikarya</taxon>
        <taxon>Ascomycota</taxon>
        <taxon>Pezizomycotina</taxon>
        <taxon>Sordariomycetes</taxon>
        <taxon>Hypocreomycetidae</taxon>
        <taxon>Hypocreales</taxon>
        <taxon>Stachybotryaceae</taxon>
        <taxon>Stachybotrys</taxon>
    </lineage>
</organism>
<dbReference type="EMBL" id="KL648623">
    <property type="protein sequence ID" value="KEY67351.1"/>
    <property type="molecule type" value="Genomic_DNA"/>
</dbReference>
<dbReference type="HOGENOM" id="CLU_027366_1_0_1"/>
<proteinExistence type="predicted"/>
<dbReference type="PANTHER" id="PTHR38111:SF6">
    <property type="entry name" value="FINGER DOMAIN PROTEIN, PUTATIVE (AFU_ORTHOLOGUE AFUA_8G01940)-RELATED"/>
    <property type="match status" value="1"/>
</dbReference>
<evidence type="ECO:0000313" key="2">
    <source>
        <dbReference type="EMBL" id="KEY67351.1"/>
    </source>
</evidence>
<gene>
    <name evidence="2" type="ORF">S7711_09480</name>
</gene>
<keyword evidence="3" id="KW-1185">Reference proteome</keyword>
<dbReference type="Proteomes" id="UP000028045">
    <property type="component" value="Unassembled WGS sequence"/>
</dbReference>
<feature type="region of interest" description="Disordered" evidence="1">
    <location>
        <begin position="65"/>
        <end position="101"/>
    </location>
</feature>
<dbReference type="InterPro" id="IPR053178">
    <property type="entry name" value="Osmoadaptation_assoc"/>
</dbReference>
<reference evidence="2 3" key="1">
    <citation type="journal article" date="2014" name="BMC Genomics">
        <title>Comparative genome sequencing reveals chemotype-specific gene clusters in the toxigenic black mold Stachybotrys.</title>
        <authorList>
            <person name="Semeiks J."/>
            <person name="Borek D."/>
            <person name="Otwinowski Z."/>
            <person name="Grishin N.V."/>
        </authorList>
    </citation>
    <scope>NUCLEOTIDE SEQUENCE [LARGE SCALE GENOMIC DNA]</scope>
    <source>
        <strain evidence="3">CBS 109288 / IBT 7711</strain>
    </source>
</reference>
<dbReference type="PANTHER" id="PTHR38111">
    <property type="entry name" value="ZN(2)-C6 FUNGAL-TYPE DOMAIN-CONTAINING PROTEIN-RELATED"/>
    <property type="match status" value="1"/>
</dbReference>
<dbReference type="AlphaFoldDB" id="A0A084APX2"/>
<protein>
    <recommendedName>
        <fullName evidence="4">Transcription factor domain-containing protein</fullName>
    </recommendedName>
</protein>
<name>A0A084APX2_STACB</name>
<feature type="compositionally biased region" description="Polar residues" evidence="1">
    <location>
        <begin position="65"/>
        <end position="74"/>
    </location>
</feature>
<accession>A0A084APX2</accession>
<dbReference type="OrthoDB" id="5126878at2759"/>
<sequence>MVMASESGFEFVFQSGSNGFSQETKTRIRRKAMKAFSASRHRTGHHAQHNLLQLPPDVAICDASVQPSAPSQEQIGEPAMISQSLERTPPRRTRKQASPQDKCLTRMGRSMPLSGIERLIQLHGIDLMDLSALTTVHIGKVASVHIMFQPSNLTRLLSCRQESYLSYAYSRYGHWPCLDDALLCLILKAQQILHPHHPVPAAKILATYSRALASLQNALNSAESWAAPEVLCAAEVLARFELLADGGKTGWLNHIWGAAGLLRLRGPGRYYTDFERSLFLSLAGPIICESFLNNKDCFLEEAGWKELRQDFTKPGEPFSLSCPRVTSLALIMCETPGLGKRVTDVVCSGETFSESYIDKLASEARDHRERLLSWRSDFNETTLEIEDPTGPGVESYRRYEHVGTALVGSLVVARLLGAISPAERSILEVESLVFARELLRLEAKIGPANYSAGFYLSQKHIFAQGTLCTADIWKAASTSGPIIDKGVFEQWCKAIGRNFKYKA</sequence>